<reference evidence="1" key="1">
    <citation type="submission" date="2021-06" db="EMBL/GenBank/DDBJ databases">
        <authorList>
            <person name="Criscuolo A."/>
        </authorList>
    </citation>
    <scope>NUCLEOTIDE SEQUENCE</scope>
    <source>
        <strain evidence="1">CIP111600</strain>
    </source>
</reference>
<dbReference type="EMBL" id="CAJVAS010000075">
    <property type="protein sequence ID" value="CAG7652689.1"/>
    <property type="molecule type" value="Genomic_DNA"/>
</dbReference>
<accession>A0A916K880</accession>
<comment type="caution">
    <text evidence="1">The sequence shown here is derived from an EMBL/GenBank/DDBJ whole genome shotgun (WGS) entry which is preliminary data.</text>
</comment>
<keyword evidence="2" id="KW-1185">Reference proteome</keyword>
<dbReference type="RefSeq" id="WP_218096249.1">
    <property type="nucleotide sequence ID" value="NZ_CAJVAS010000075.1"/>
</dbReference>
<organism evidence="1 2">
    <name type="scientific">Paenibacillus solanacearum</name>
    <dbReference type="NCBI Taxonomy" id="2048548"/>
    <lineage>
        <taxon>Bacteria</taxon>
        <taxon>Bacillati</taxon>
        <taxon>Bacillota</taxon>
        <taxon>Bacilli</taxon>
        <taxon>Bacillales</taxon>
        <taxon>Paenibacillaceae</taxon>
        <taxon>Paenibacillus</taxon>
    </lineage>
</organism>
<name>A0A916K880_9BACL</name>
<dbReference type="Proteomes" id="UP000693672">
    <property type="component" value="Unassembled WGS sequence"/>
</dbReference>
<gene>
    <name evidence="1" type="ORF">PAESOLCIP111_06603</name>
</gene>
<dbReference type="AlphaFoldDB" id="A0A916K880"/>
<evidence type="ECO:0000313" key="1">
    <source>
        <dbReference type="EMBL" id="CAG7652689.1"/>
    </source>
</evidence>
<protein>
    <submittedName>
        <fullName evidence="1">Uncharacterized protein</fullName>
    </submittedName>
</protein>
<sequence length="675" mass="78037">MELTGFDPTSKPLFMCCSEDNDMYRTLQQLGISIKRYESVPDALCEIHAETGLFVLADQYPSAAYSFDEAQQQAALSKRLKLYIEYPQSVAGYSVGLPQSTDKERVVVTADFFAPEHQPMTIMTMHSCWYVPMQAQQQDETEVHLRLGRVAGYDKAVYGLPNTSVPLLWEWTGRNVLIAASALSHCIRGRYAPNVVWRDVWKRILRWAGYPQAAELLSWEPVVRTQWSKQEPLPLNAETQARQLSMKWFRAHAAYSIDLRKGAIEGFESNIRYDGKQLMRAWLRADCIAESAMVFAYDYSLTQNPESKQLAESMLDSVWMDRNFYNDQRDQPDYGMVNWYDRRKVFYGDDNARVIWATLAARHALNNDRWDERILTCLLANLRTTGTNGFRRGYLETSKSFVNGRDWHFYQNEDFIEMSPHYQCYLWSCYLWAYTVTGFEPFLTLSKKAIRLTMEATPATWKWTNGLTQEIARMVLPLSMLVEIEDTEEHRDWLLQMTDMLLSRIEPCGSIRDMLGPIDNGRYPPPRSNEEYGHHEASLMQEEGDPVCDLLYTANWALIGLHEASTAIKDDKLKEAVDRLIAFLCRIQVRSEAHPYLDGAWMRSFDDVLWEYWGSSADNGWGPWCVESGWTNSWICSVLAMRESGARLFDRSRADRFRSLMPQLIADMDLDAVTN</sequence>
<evidence type="ECO:0000313" key="2">
    <source>
        <dbReference type="Proteomes" id="UP000693672"/>
    </source>
</evidence>
<proteinExistence type="predicted"/>